<dbReference type="EMBL" id="UAVW01000016">
    <property type="protein sequence ID" value="SQB14866.1"/>
    <property type="molecule type" value="Genomic_DNA"/>
</dbReference>
<dbReference type="RefSeq" id="WP_055176042.1">
    <property type="nucleotide sequence ID" value="NZ_JAIWZC010000001.1"/>
</dbReference>
<evidence type="ECO:0000313" key="2">
    <source>
        <dbReference type="Proteomes" id="UP000251853"/>
    </source>
</evidence>
<dbReference type="Proteomes" id="UP000251853">
    <property type="component" value="Unassembled WGS sequence"/>
</dbReference>
<dbReference type="AlphaFoldDB" id="A0A2X2UEI0"/>
<dbReference type="Pfam" id="PF04985">
    <property type="entry name" value="Phage_tube"/>
    <property type="match status" value="1"/>
</dbReference>
<dbReference type="InterPro" id="IPR006498">
    <property type="entry name" value="Tail_tube"/>
</dbReference>
<keyword evidence="2" id="KW-1185">Reference proteome</keyword>
<sequence>MPKSDQLVTNFAIYEDAVEYLGTGEVEFPEIAFLAEEIKGAGIAGNIEAIVIGHLEAMTATFNFNTVTDAAIKLTEPRIHNIDCRVAQQVHDTRTGKTTQEAVKHILRTMPKKFAPGKAAVASPAEASGEHACYYYAMYKDGKKKIELDPMNFICYVNGTDYLKEVRKALGK</sequence>
<gene>
    <name evidence="1" type="ORF">NCTC11224_03920</name>
</gene>
<proteinExistence type="predicted"/>
<reference evidence="1 2" key="1">
    <citation type="submission" date="2018-06" db="EMBL/GenBank/DDBJ databases">
        <authorList>
            <consortium name="Pathogen Informatics"/>
            <person name="Doyle S."/>
        </authorList>
    </citation>
    <scope>NUCLEOTIDE SEQUENCE [LARGE SCALE GENOMIC DNA]</scope>
    <source>
        <strain evidence="1 2">NCTC11224</strain>
    </source>
</reference>
<name>A0A2X2UEI0_9FIRM</name>
<accession>A0A2X2UEI0</accession>
<evidence type="ECO:0000313" key="1">
    <source>
        <dbReference type="EMBL" id="SQB14866.1"/>
    </source>
</evidence>
<organism evidence="1 2">
    <name type="scientific">Enterocloster clostridioformis</name>
    <dbReference type="NCBI Taxonomy" id="1531"/>
    <lineage>
        <taxon>Bacteria</taxon>
        <taxon>Bacillati</taxon>
        <taxon>Bacillota</taxon>
        <taxon>Clostridia</taxon>
        <taxon>Lachnospirales</taxon>
        <taxon>Lachnospiraceae</taxon>
        <taxon>Enterocloster</taxon>
    </lineage>
</organism>
<protein>
    <submittedName>
        <fullName evidence="1">Phage tail tube protein FII</fullName>
    </submittedName>
</protein>